<reference evidence="1" key="1">
    <citation type="submission" date="2014-09" db="EMBL/GenBank/DDBJ databases">
        <authorList>
            <person name="Magalhaes I.L.F."/>
            <person name="Oliveira U."/>
            <person name="Santos F.R."/>
            <person name="Vidigal T.H.D.A."/>
            <person name="Brescovit A.D."/>
            <person name="Santos A.J."/>
        </authorList>
    </citation>
    <scope>NUCLEOTIDE SEQUENCE</scope>
    <source>
        <tissue evidence="1">Shoot tissue taken approximately 20 cm above the soil surface</tissue>
    </source>
</reference>
<evidence type="ECO:0000313" key="1">
    <source>
        <dbReference type="EMBL" id="JAD93022.1"/>
    </source>
</evidence>
<protein>
    <submittedName>
        <fullName evidence="1">Uncharacterized protein</fullName>
    </submittedName>
</protein>
<dbReference type="AlphaFoldDB" id="A0A0A9EAL3"/>
<sequence>MIGLAIAGGAYVSTADEAKFWYMI</sequence>
<reference evidence="1" key="2">
    <citation type="journal article" date="2015" name="Data Brief">
        <title>Shoot transcriptome of the giant reed, Arundo donax.</title>
        <authorList>
            <person name="Barrero R.A."/>
            <person name="Guerrero F.D."/>
            <person name="Moolhuijzen P."/>
            <person name="Goolsby J.A."/>
            <person name="Tidwell J."/>
            <person name="Bellgard S.E."/>
            <person name="Bellgard M.I."/>
        </authorList>
    </citation>
    <scope>NUCLEOTIDE SEQUENCE</scope>
    <source>
        <tissue evidence="1">Shoot tissue taken approximately 20 cm above the soil surface</tissue>
    </source>
</reference>
<name>A0A0A9EAL3_ARUDO</name>
<proteinExistence type="predicted"/>
<accession>A0A0A9EAL3</accession>
<organism evidence="1">
    <name type="scientific">Arundo donax</name>
    <name type="common">Giant reed</name>
    <name type="synonym">Donax arundinaceus</name>
    <dbReference type="NCBI Taxonomy" id="35708"/>
    <lineage>
        <taxon>Eukaryota</taxon>
        <taxon>Viridiplantae</taxon>
        <taxon>Streptophyta</taxon>
        <taxon>Embryophyta</taxon>
        <taxon>Tracheophyta</taxon>
        <taxon>Spermatophyta</taxon>
        <taxon>Magnoliopsida</taxon>
        <taxon>Liliopsida</taxon>
        <taxon>Poales</taxon>
        <taxon>Poaceae</taxon>
        <taxon>PACMAD clade</taxon>
        <taxon>Arundinoideae</taxon>
        <taxon>Arundineae</taxon>
        <taxon>Arundo</taxon>
    </lineage>
</organism>
<dbReference type="EMBL" id="GBRH01204873">
    <property type="protein sequence ID" value="JAD93022.1"/>
    <property type="molecule type" value="Transcribed_RNA"/>
</dbReference>